<name>A0A8B5ZM83_VIBCL</name>
<feature type="transmembrane region" description="Helical" evidence="1">
    <location>
        <begin position="12"/>
        <end position="30"/>
    </location>
</feature>
<reference evidence="2 3" key="1">
    <citation type="submission" date="2019-06" db="EMBL/GenBank/DDBJ databases">
        <title>Vibrio cholerae phylogeny based on whole-genome sequencing reveals genetic diversity and population strucutre.</title>
        <authorList>
            <person name="Zhiqiu Y."/>
            <person name="Bin L."/>
            <person name="Lingyan J."/>
        </authorList>
    </citation>
    <scope>NUCLEOTIDE SEQUENCE [LARGE SCALE GENOMIC DNA]</scope>
    <source>
        <strain evidence="2 3">N2768</strain>
    </source>
</reference>
<evidence type="ECO:0000313" key="2">
    <source>
        <dbReference type="EMBL" id="TXY93628.1"/>
    </source>
</evidence>
<accession>A0A8B5ZM83</accession>
<evidence type="ECO:0000256" key="1">
    <source>
        <dbReference type="SAM" id="Phobius"/>
    </source>
</evidence>
<keyword evidence="1" id="KW-0812">Transmembrane</keyword>
<comment type="caution">
    <text evidence="2">The sequence shown here is derived from an EMBL/GenBank/DDBJ whole genome shotgun (WGS) entry which is preliminary data.</text>
</comment>
<keyword evidence="1" id="KW-1133">Transmembrane helix</keyword>
<gene>
    <name evidence="2" type="ORF">FXE67_03730</name>
</gene>
<dbReference type="Proteomes" id="UP000323583">
    <property type="component" value="Unassembled WGS sequence"/>
</dbReference>
<keyword evidence="1" id="KW-0472">Membrane</keyword>
<dbReference type="RefSeq" id="WP_072670326.1">
    <property type="nucleotide sequence ID" value="NZ_VSGJ01000002.1"/>
</dbReference>
<sequence>MPEWLTDINKLGSISSIVGLIVTVFLFLEARKIRNSFLRRARLPEVNRELSKVTSEIAESLKKWDSDKTPALETFSKVKALLENISPKLPSDEKRKVENYLNRLQPKKYFIIKSSISALNEDSAWELYTELSGLVTSLQQLAKDSKWD</sequence>
<organism evidence="2 3">
    <name type="scientific">Vibrio cholerae</name>
    <dbReference type="NCBI Taxonomy" id="666"/>
    <lineage>
        <taxon>Bacteria</taxon>
        <taxon>Pseudomonadati</taxon>
        <taxon>Pseudomonadota</taxon>
        <taxon>Gammaproteobacteria</taxon>
        <taxon>Vibrionales</taxon>
        <taxon>Vibrionaceae</taxon>
        <taxon>Vibrio</taxon>
    </lineage>
</organism>
<evidence type="ECO:0000313" key="3">
    <source>
        <dbReference type="Proteomes" id="UP000323583"/>
    </source>
</evidence>
<protein>
    <submittedName>
        <fullName evidence="2">Uncharacterized protein</fullName>
    </submittedName>
</protein>
<dbReference type="AlphaFoldDB" id="A0A8B5ZM83"/>
<proteinExistence type="predicted"/>
<dbReference type="EMBL" id="VSGZ01000016">
    <property type="protein sequence ID" value="TXY93628.1"/>
    <property type="molecule type" value="Genomic_DNA"/>
</dbReference>